<dbReference type="InterPro" id="IPR051165">
    <property type="entry name" value="Multifunctional_ANK_Repeat"/>
</dbReference>
<gene>
    <name evidence="5" type="ORF">CLO192961_LOCUS329007</name>
</gene>
<dbReference type="PROSITE" id="PS50297">
    <property type="entry name" value="ANK_REP_REGION"/>
    <property type="match status" value="1"/>
</dbReference>
<evidence type="ECO:0000256" key="2">
    <source>
        <dbReference type="ARBA" id="ARBA00023043"/>
    </source>
</evidence>
<dbReference type="PROSITE" id="PS50088">
    <property type="entry name" value="ANK_REPEAT"/>
    <property type="match status" value="1"/>
</dbReference>
<dbReference type="Gene3D" id="1.25.40.20">
    <property type="entry name" value="Ankyrin repeat-containing domain"/>
    <property type="match status" value="2"/>
</dbReference>
<dbReference type="PANTHER" id="PTHR24123:SF33">
    <property type="entry name" value="PROTEIN HOS4"/>
    <property type="match status" value="1"/>
</dbReference>
<keyword evidence="6" id="KW-1185">Reference proteome</keyword>
<feature type="repeat" description="ANK" evidence="3">
    <location>
        <begin position="165"/>
        <end position="197"/>
    </location>
</feature>
<proteinExistence type="predicted"/>
<keyword evidence="1" id="KW-0677">Repeat</keyword>
<evidence type="ECO:0000256" key="1">
    <source>
        <dbReference type="ARBA" id="ARBA00022737"/>
    </source>
</evidence>
<feature type="region of interest" description="Disordered" evidence="4">
    <location>
        <begin position="140"/>
        <end position="163"/>
    </location>
</feature>
<dbReference type="InterPro" id="IPR036770">
    <property type="entry name" value="Ankyrin_rpt-contain_sf"/>
</dbReference>
<evidence type="ECO:0000256" key="3">
    <source>
        <dbReference type="PROSITE-ProRule" id="PRU00023"/>
    </source>
</evidence>
<dbReference type="PANTHER" id="PTHR24123">
    <property type="entry name" value="ANKYRIN REPEAT-CONTAINING"/>
    <property type="match status" value="1"/>
</dbReference>
<dbReference type="InterPro" id="IPR002110">
    <property type="entry name" value="Ankyrin_rpt"/>
</dbReference>
<dbReference type="Pfam" id="PF00023">
    <property type="entry name" value="Ank"/>
    <property type="match status" value="1"/>
</dbReference>
<sequence length="672" mass="75815">MSVFQSFSYDTLMGIGEALGWHDLNNLAKANSFCYDLFNRQLYSRHSREDPPHRSCIFWAIDCDNIGTIRKALEYGADPDTRVSQIPNVFYHVFFPNWREAESRESVQQDENTIEDAVEEETIEDAVEEEMTEDAVEEETIEDLAEEETTEDEVEEEGTEAATKPSFTPLQFAVRFGRREIVKYLLQHGADANSTFKGSCRCYGGRDIGLLHILNIHNAWYTTEEAQDMAKTLIEHGARESAQGRSVIYETISNGDIVLFDFVAAHHGIEIGATDAYGRNLLQYTLECSDGPFLPLCRRLLDRGVAVNHRDRLGRTPFSSIPTSGITADYVQAAILLLEHGADYTAAFAPPPDPDLELDPDDVIGHHPPSMLDTCVLDIKDYPSVSPWEEHAEFVEEQTQRTRLVKMLLERGMPQNPTPGSQCRDRALNRALFGAAAHLKDVNCMQMLLDTGARADSTIGRGVGRDEWPILVAFVKHEARAWGHLTFDEIPVEISIVRRLRLLLDNGAPLGPVASTGEQVEIRLPTPADGAEGQNIMQLVDEDDEELYYDDEEIEEAWDSYYTHSLDLSEFSEGPETESPSAMRVAFELAASDKKASHHPDVGFQLNDVFLDIFCEYATSRNITEEHLSDLIKEYDEEELEDESSDREPSGRLKAAWDKLVQFRERLFPGRH</sequence>
<dbReference type="EMBL" id="CABFNS010000851">
    <property type="protein sequence ID" value="VUC32761.1"/>
    <property type="molecule type" value="Genomic_DNA"/>
</dbReference>
<evidence type="ECO:0000313" key="6">
    <source>
        <dbReference type="Proteomes" id="UP000766486"/>
    </source>
</evidence>
<name>A0ABY6URI1_BIOOC</name>
<evidence type="ECO:0000313" key="5">
    <source>
        <dbReference type="EMBL" id="VUC32761.1"/>
    </source>
</evidence>
<dbReference type="SMART" id="SM00248">
    <property type="entry name" value="ANK"/>
    <property type="match status" value="5"/>
</dbReference>
<protein>
    <submittedName>
        <fullName evidence="5">Uncharacterized protein</fullName>
    </submittedName>
</protein>
<keyword evidence="2 3" id="KW-0040">ANK repeat</keyword>
<reference evidence="5 6" key="1">
    <citation type="submission" date="2019-06" db="EMBL/GenBank/DDBJ databases">
        <authorList>
            <person name="Broberg M."/>
        </authorList>
    </citation>
    <scope>NUCLEOTIDE SEQUENCE [LARGE SCALE GENOMIC DNA]</scope>
</reference>
<organism evidence="5 6">
    <name type="scientific">Bionectria ochroleuca</name>
    <name type="common">Gliocladium roseum</name>
    <dbReference type="NCBI Taxonomy" id="29856"/>
    <lineage>
        <taxon>Eukaryota</taxon>
        <taxon>Fungi</taxon>
        <taxon>Dikarya</taxon>
        <taxon>Ascomycota</taxon>
        <taxon>Pezizomycotina</taxon>
        <taxon>Sordariomycetes</taxon>
        <taxon>Hypocreomycetidae</taxon>
        <taxon>Hypocreales</taxon>
        <taxon>Bionectriaceae</taxon>
        <taxon>Clonostachys</taxon>
    </lineage>
</organism>
<accession>A0ABY6URI1</accession>
<feature type="compositionally biased region" description="Acidic residues" evidence="4">
    <location>
        <begin position="140"/>
        <end position="159"/>
    </location>
</feature>
<evidence type="ECO:0000256" key="4">
    <source>
        <dbReference type="SAM" id="MobiDB-lite"/>
    </source>
</evidence>
<dbReference type="Proteomes" id="UP000766486">
    <property type="component" value="Unassembled WGS sequence"/>
</dbReference>
<dbReference type="SUPFAM" id="SSF48403">
    <property type="entry name" value="Ankyrin repeat"/>
    <property type="match status" value="1"/>
</dbReference>
<comment type="caution">
    <text evidence="5">The sequence shown here is derived from an EMBL/GenBank/DDBJ whole genome shotgun (WGS) entry which is preliminary data.</text>
</comment>